<gene>
    <name evidence="1" type="ORF">KL86CLO1_10589</name>
</gene>
<sequence length="360" mass="38922">MAQHKVCYFLGANSPNGFYSLYDQLIDPAAAEDIFILKGGPGCGKSTLIRKVGGALEAKGLQVEYIQCSGDPDSLDGILIPTLAAAIVDGTAPHVVEPKFPGAVERYVNLGDCYDKKALSAVKGELMACMAGYKSCYSRAYRCLAAAAQIGEDMRALLLTPALEARMSKRAKGILSREIKRTGREPGRSVQRFLGGVTWRGVLCNFDTVDAQCGKVYELCDSYGLGSSLLTCLAAGAVAAGHDVVACPSPLFPGRMEHLLLPDLGLAFVTSTPALPYPGRPFRRIRLDAMADAELLRRNRPRLRFSRKVASALLDEAVDSLTQAKSMHDDLETLYNPHVDFSRVYTIADSIIGELLERTV</sequence>
<name>A0A212J6A5_9FIRM</name>
<dbReference type="SUPFAM" id="SSF52540">
    <property type="entry name" value="P-loop containing nucleoside triphosphate hydrolases"/>
    <property type="match status" value="1"/>
</dbReference>
<organism evidence="1">
    <name type="scientific">uncultured Eubacteriales bacterium</name>
    <dbReference type="NCBI Taxonomy" id="172733"/>
    <lineage>
        <taxon>Bacteria</taxon>
        <taxon>Bacillati</taxon>
        <taxon>Bacillota</taxon>
        <taxon>Clostridia</taxon>
        <taxon>Eubacteriales</taxon>
        <taxon>environmental samples</taxon>
    </lineage>
</organism>
<proteinExistence type="predicted"/>
<dbReference type="EMBL" id="FLUN01000001">
    <property type="protein sequence ID" value="SBV94999.1"/>
    <property type="molecule type" value="Genomic_DNA"/>
</dbReference>
<reference evidence="1" key="1">
    <citation type="submission" date="2016-04" db="EMBL/GenBank/DDBJ databases">
        <authorList>
            <person name="Evans L.H."/>
            <person name="Alamgir A."/>
            <person name="Owens N."/>
            <person name="Weber N.D."/>
            <person name="Virtaneva K."/>
            <person name="Barbian K."/>
            <person name="Babar A."/>
            <person name="Rosenke K."/>
        </authorList>
    </citation>
    <scope>NUCLEOTIDE SEQUENCE</scope>
    <source>
        <strain evidence="1">86</strain>
    </source>
</reference>
<dbReference type="InterPro" id="IPR027417">
    <property type="entry name" value="P-loop_NTPase"/>
</dbReference>
<protein>
    <submittedName>
        <fullName evidence="1">Uncharacterized protein</fullName>
    </submittedName>
</protein>
<evidence type="ECO:0000313" key="1">
    <source>
        <dbReference type="EMBL" id="SBV94999.1"/>
    </source>
</evidence>
<accession>A0A212J6A5</accession>
<dbReference type="AlphaFoldDB" id="A0A212J6A5"/>